<keyword evidence="2" id="KW-1185">Reference proteome</keyword>
<proteinExistence type="predicted"/>
<dbReference type="Proteomes" id="UP000436088">
    <property type="component" value="Unassembled WGS sequence"/>
</dbReference>
<dbReference type="EMBL" id="VEPZ02001457">
    <property type="protein sequence ID" value="KAE8671988.1"/>
    <property type="molecule type" value="Genomic_DNA"/>
</dbReference>
<accession>A0A6A2XA53</accession>
<evidence type="ECO:0000313" key="2">
    <source>
        <dbReference type="Proteomes" id="UP000436088"/>
    </source>
</evidence>
<gene>
    <name evidence="1" type="ORF">F3Y22_tig00111877pilonHSYRG00308</name>
</gene>
<dbReference type="AlphaFoldDB" id="A0A6A2XA53"/>
<evidence type="ECO:0000313" key="1">
    <source>
        <dbReference type="EMBL" id="KAE8671988.1"/>
    </source>
</evidence>
<reference evidence="1" key="1">
    <citation type="submission" date="2019-09" db="EMBL/GenBank/DDBJ databases">
        <title>Draft genome information of white flower Hibiscus syriacus.</title>
        <authorList>
            <person name="Kim Y.-M."/>
        </authorList>
    </citation>
    <scope>NUCLEOTIDE SEQUENCE [LARGE SCALE GENOMIC DNA]</scope>
    <source>
        <strain evidence="1">YM2019G1</strain>
    </source>
</reference>
<organism evidence="1 2">
    <name type="scientific">Hibiscus syriacus</name>
    <name type="common">Rose of Sharon</name>
    <dbReference type="NCBI Taxonomy" id="106335"/>
    <lineage>
        <taxon>Eukaryota</taxon>
        <taxon>Viridiplantae</taxon>
        <taxon>Streptophyta</taxon>
        <taxon>Embryophyta</taxon>
        <taxon>Tracheophyta</taxon>
        <taxon>Spermatophyta</taxon>
        <taxon>Magnoliopsida</taxon>
        <taxon>eudicotyledons</taxon>
        <taxon>Gunneridae</taxon>
        <taxon>Pentapetalae</taxon>
        <taxon>rosids</taxon>
        <taxon>malvids</taxon>
        <taxon>Malvales</taxon>
        <taxon>Malvaceae</taxon>
        <taxon>Malvoideae</taxon>
        <taxon>Hibiscus</taxon>
    </lineage>
</organism>
<name>A0A6A2XA53_HIBSY</name>
<comment type="caution">
    <text evidence="1">The sequence shown here is derived from an EMBL/GenBank/DDBJ whole genome shotgun (WGS) entry which is preliminary data.</text>
</comment>
<protein>
    <submittedName>
        <fullName evidence="1">Uncharacterized protein</fullName>
    </submittedName>
</protein>
<sequence>MQPPKQNTSNFALAGFVANKSASSSTAVATVELHLLPLTLLDSMSDIAVAPPSETAIHNFCGGSRIHTDHGRLRLQFNGKRMIAPITGRNHRYSTVICHIEKPTADLNGDLPLQVLLEEPSFSRPSAKFSC</sequence>